<accession>A0A6V8LM44</accession>
<comment type="caution">
    <text evidence="1">The sequence shown here is derived from an EMBL/GenBank/DDBJ whole genome shotgun (WGS) entry which is preliminary data.</text>
</comment>
<evidence type="ECO:0008006" key="3">
    <source>
        <dbReference type="Google" id="ProtNLM"/>
    </source>
</evidence>
<evidence type="ECO:0000313" key="1">
    <source>
        <dbReference type="EMBL" id="GFJ95167.1"/>
    </source>
</evidence>
<organism evidence="1 2">
    <name type="scientific">Phytohabitans rumicis</name>
    <dbReference type="NCBI Taxonomy" id="1076125"/>
    <lineage>
        <taxon>Bacteria</taxon>
        <taxon>Bacillati</taxon>
        <taxon>Actinomycetota</taxon>
        <taxon>Actinomycetes</taxon>
        <taxon>Micromonosporales</taxon>
        <taxon>Micromonosporaceae</taxon>
    </lineage>
</organism>
<name>A0A6V8LM44_9ACTN</name>
<keyword evidence="2" id="KW-1185">Reference proteome</keyword>
<dbReference type="EMBL" id="BLPG01000001">
    <property type="protein sequence ID" value="GFJ95167.1"/>
    <property type="molecule type" value="Genomic_DNA"/>
</dbReference>
<protein>
    <recommendedName>
        <fullName evidence="3">Guanylate cyclase domain-containing protein</fullName>
    </recommendedName>
</protein>
<dbReference type="AlphaFoldDB" id="A0A6V8LM44"/>
<sequence>MRHMLMTTARKWPRIGRRNGVARYLCLSVDVQGYGRHDDIRQAIVQRDLIDLLDRAGERAGLDRRRWIRQPIGDEELALIPADEPLARVVGDFCLELSAALWRYNRVCEPAARLRLRLAFDDGPVDLSRNGFAGQAVIGVSRLVSAPPLRQALDLAGEADLAVIFADGVHRDWVRSGRSSVRPGWCRRVVAVEKEYAADAWLWLPSADVHSLALQGRP</sequence>
<reference evidence="1 2" key="2">
    <citation type="submission" date="2020-03" db="EMBL/GenBank/DDBJ databases">
        <authorList>
            <person name="Ichikawa N."/>
            <person name="Kimura A."/>
            <person name="Kitahashi Y."/>
            <person name="Uohara A."/>
        </authorList>
    </citation>
    <scope>NUCLEOTIDE SEQUENCE [LARGE SCALE GENOMIC DNA]</scope>
    <source>
        <strain evidence="1 2">NBRC 108638</strain>
    </source>
</reference>
<reference evidence="1 2" key="1">
    <citation type="submission" date="2020-03" db="EMBL/GenBank/DDBJ databases">
        <title>Whole genome shotgun sequence of Phytohabitans rumicis NBRC 108638.</title>
        <authorList>
            <person name="Komaki H."/>
            <person name="Tamura T."/>
        </authorList>
    </citation>
    <scope>NUCLEOTIDE SEQUENCE [LARGE SCALE GENOMIC DNA]</scope>
    <source>
        <strain evidence="1 2">NBRC 108638</strain>
    </source>
</reference>
<dbReference type="Proteomes" id="UP000482960">
    <property type="component" value="Unassembled WGS sequence"/>
</dbReference>
<proteinExistence type="predicted"/>
<gene>
    <name evidence="1" type="ORF">Prum_088090</name>
</gene>
<evidence type="ECO:0000313" key="2">
    <source>
        <dbReference type="Proteomes" id="UP000482960"/>
    </source>
</evidence>